<dbReference type="OrthoDB" id="5416147at2"/>
<reference evidence="2 3" key="1">
    <citation type="submission" date="2018-04" db="EMBL/GenBank/DDBJ databases">
        <title>Genomic Encyclopedia of Archaeal and Bacterial Type Strains, Phase II (KMG-II): from individual species to whole genera.</title>
        <authorList>
            <person name="Goeker M."/>
        </authorList>
    </citation>
    <scope>NUCLEOTIDE SEQUENCE [LARGE SCALE GENOMIC DNA]</scope>
    <source>
        <strain evidence="2 3">DSM 29329</strain>
    </source>
</reference>
<keyword evidence="2" id="KW-0645">Protease</keyword>
<dbReference type="Proteomes" id="UP000244069">
    <property type="component" value="Unassembled WGS sequence"/>
</dbReference>
<gene>
    <name evidence="2" type="ORF">C8N44_10633</name>
</gene>
<evidence type="ECO:0000259" key="1">
    <source>
        <dbReference type="Pfam" id="PF12146"/>
    </source>
</evidence>
<organism evidence="2 3">
    <name type="scientific">Allosediminivita pacifica</name>
    <dbReference type="NCBI Taxonomy" id="1267769"/>
    <lineage>
        <taxon>Bacteria</taxon>
        <taxon>Pseudomonadati</taxon>
        <taxon>Pseudomonadota</taxon>
        <taxon>Alphaproteobacteria</taxon>
        <taxon>Rhodobacterales</taxon>
        <taxon>Paracoccaceae</taxon>
        <taxon>Allosediminivita</taxon>
    </lineage>
</organism>
<dbReference type="InterPro" id="IPR029058">
    <property type="entry name" value="AB_hydrolase_fold"/>
</dbReference>
<dbReference type="SUPFAM" id="SSF53474">
    <property type="entry name" value="alpha/beta-Hydrolases"/>
    <property type="match status" value="1"/>
</dbReference>
<keyword evidence="2" id="KW-0378">Hydrolase</keyword>
<dbReference type="RefSeq" id="WP_107975279.1">
    <property type="nucleotide sequence ID" value="NZ_BMEZ01000006.1"/>
</dbReference>
<dbReference type="EMBL" id="QBKN01000006">
    <property type="protein sequence ID" value="PTX49658.1"/>
    <property type="molecule type" value="Genomic_DNA"/>
</dbReference>
<feature type="domain" description="Serine aminopeptidase S33" evidence="1">
    <location>
        <begin position="76"/>
        <end position="193"/>
    </location>
</feature>
<accession>A0A2T6B0R2</accession>
<keyword evidence="3" id="KW-1185">Reference proteome</keyword>
<proteinExistence type="predicted"/>
<dbReference type="GO" id="GO:0004177">
    <property type="term" value="F:aminopeptidase activity"/>
    <property type="evidence" value="ECO:0007669"/>
    <property type="project" value="UniProtKB-KW"/>
</dbReference>
<comment type="caution">
    <text evidence="2">The sequence shown here is derived from an EMBL/GenBank/DDBJ whole genome shotgun (WGS) entry which is preliminary data.</text>
</comment>
<name>A0A2T6B0R2_9RHOB</name>
<protein>
    <submittedName>
        <fullName evidence="2">Serine aminopeptidase S33 family</fullName>
    </submittedName>
</protein>
<dbReference type="Pfam" id="PF12146">
    <property type="entry name" value="Hydrolase_4"/>
    <property type="match status" value="1"/>
</dbReference>
<dbReference type="AlphaFoldDB" id="A0A2T6B0R2"/>
<dbReference type="InterPro" id="IPR022742">
    <property type="entry name" value="Hydrolase_4"/>
</dbReference>
<keyword evidence="2" id="KW-0031">Aminopeptidase</keyword>
<evidence type="ECO:0000313" key="2">
    <source>
        <dbReference type="EMBL" id="PTX49658.1"/>
    </source>
</evidence>
<evidence type="ECO:0000313" key="3">
    <source>
        <dbReference type="Proteomes" id="UP000244069"/>
    </source>
</evidence>
<sequence>MKLLLGAMIVLLVLAGAGVAWTLRSPELAAGHFDEERLAGGVSDYLDQQEARFGDIVRGVEKRVLWAEAPEVRTGWAVVYVHGFSASSEETRPLPDRLAARLSANLVFTRLAGHGRSGAAMAEGSAGAWMDDMAEALAVGRAVGDRVLLVGTSTGGTLAALAMHRPMAEGVAGVVMLSPNFRIANPAAPLLRAPFVSAWLPLVMGDQRGFDPQNAEHARYWTELYPSRAVLPMAEVVAAARGLSHGAVDVPAFFAFDPRDSVVDHAETRRVAAAWGGPAEVVEVTLGPGDDPDRHVIAGDILSPSTTETLAERIAEWTEGL</sequence>
<dbReference type="Gene3D" id="3.40.50.1820">
    <property type="entry name" value="alpha/beta hydrolase"/>
    <property type="match status" value="1"/>
</dbReference>